<dbReference type="EMBL" id="QICD01000032">
    <property type="protein sequence ID" value="RNL39489.1"/>
    <property type="molecule type" value="Genomic_DNA"/>
</dbReference>
<evidence type="ECO:0008006" key="6">
    <source>
        <dbReference type="Google" id="ProtNLM"/>
    </source>
</evidence>
<dbReference type="InterPro" id="IPR029787">
    <property type="entry name" value="Nucleotide_cyclase"/>
</dbReference>
<evidence type="ECO:0000313" key="4">
    <source>
        <dbReference type="EMBL" id="RNL39489.1"/>
    </source>
</evidence>
<dbReference type="InterPro" id="IPR000160">
    <property type="entry name" value="GGDEF_dom"/>
</dbReference>
<dbReference type="CDD" id="cd00130">
    <property type="entry name" value="PAS"/>
    <property type="match status" value="1"/>
</dbReference>
<feature type="domain" description="PAS" evidence="1">
    <location>
        <begin position="137"/>
        <end position="213"/>
    </location>
</feature>
<feature type="domain" description="PAC" evidence="2">
    <location>
        <begin position="344"/>
        <end position="396"/>
    </location>
</feature>
<evidence type="ECO:0000259" key="1">
    <source>
        <dbReference type="PROSITE" id="PS50112"/>
    </source>
</evidence>
<dbReference type="Pfam" id="PF00990">
    <property type="entry name" value="GGDEF"/>
    <property type="match status" value="1"/>
</dbReference>
<dbReference type="OrthoDB" id="23692at2"/>
<dbReference type="InterPro" id="IPR001610">
    <property type="entry name" value="PAC"/>
</dbReference>
<evidence type="ECO:0000259" key="3">
    <source>
        <dbReference type="PROSITE" id="PS50887"/>
    </source>
</evidence>
<dbReference type="PROSITE" id="PS50112">
    <property type="entry name" value="PAS"/>
    <property type="match status" value="1"/>
</dbReference>
<dbReference type="InterPro" id="IPR000014">
    <property type="entry name" value="PAS"/>
</dbReference>
<feature type="domain" description="PAC" evidence="2">
    <location>
        <begin position="216"/>
        <end position="267"/>
    </location>
</feature>
<dbReference type="SMART" id="SM00267">
    <property type="entry name" value="GGDEF"/>
    <property type="match status" value="1"/>
</dbReference>
<dbReference type="Proteomes" id="UP000278632">
    <property type="component" value="Unassembled WGS sequence"/>
</dbReference>
<dbReference type="RefSeq" id="WP_123192950.1">
    <property type="nucleotide sequence ID" value="NZ_QICD01000032.1"/>
</dbReference>
<dbReference type="SMART" id="SM00086">
    <property type="entry name" value="PAC"/>
    <property type="match status" value="2"/>
</dbReference>
<name>A0A3N0AY51_9ACTN</name>
<evidence type="ECO:0000313" key="5">
    <source>
        <dbReference type="Proteomes" id="UP000278632"/>
    </source>
</evidence>
<dbReference type="Gene3D" id="3.30.450.20">
    <property type="entry name" value="PAS domain"/>
    <property type="match status" value="2"/>
</dbReference>
<dbReference type="SUPFAM" id="SSF55785">
    <property type="entry name" value="PYP-like sensor domain (PAS domain)"/>
    <property type="match status" value="2"/>
</dbReference>
<dbReference type="AlphaFoldDB" id="A0A3N0AY51"/>
<dbReference type="NCBIfam" id="TIGR00229">
    <property type="entry name" value="sensory_box"/>
    <property type="match status" value="1"/>
</dbReference>
<dbReference type="Pfam" id="PF08447">
    <property type="entry name" value="PAS_3"/>
    <property type="match status" value="1"/>
</dbReference>
<dbReference type="PROSITE" id="PS50113">
    <property type="entry name" value="PAC"/>
    <property type="match status" value="2"/>
</dbReference>
<sequence>MHTVLIASNRESDHEELGKRLADTCTVLKATTTSEAFFLIRNHQAGISAIIADPQLPNLTKITAPDDFEGPSITDGVPFFLILDAVNDDAQSERIFHALDIVIRPFSPYAHRRIVHAIEADQTQRELESNPSEEQKAKEEYRRFLKRMPGGLFRYRADGAEEFGSLSTGLLEMTGYESEAEFREATGNSFRGFVHPDDLEAVEQSITEQIRHGDTDVVTYRITKKDGSVRWIEDWGRLVVDERGIRWFYVATLDITDKIAYQEELETSNERLTILAELNNDVVFDANCAAKRTEVFGDFEKRFGRPITSDDFNKLGSRGPACQMDHGEFEINQHACTRHATERVDVDVALPDADGNLLWCRYQSVVLRGQDGEAQRHVGRLLDTHSMMVQQQEYRKLAEHDDLTEAVSRRTAIERIRQHCQSGSTPCALLFIDVDDFKDVNDRYGHPTGDLVLVHVASFLKSIVGPEDIVARFGGDEFAVFVSHAQSKAQLDQLAERIERDAFKDFESGTVENPQDTLSLTVGTACSYESSAGGCDLFDDLYRQADSNLYQAKRLNKEQP</sequence>
<dbReference type="PROSITE" id="PS50887">
    <property type="entry name" value="GGDEF"/>
    <property type="match status" value="1"/>
</dbReference>
<keyword evidence="5" id="KW-1185">Reference proteome</keyword>
<dbReference type="PANTHER" id="PTHR44757">
    <property type="entry name" value="DIGUANYLATE CYCLASE DGCP"/>
    <property type="match status" value="1"/>
</dbReference>
<dbReference type="Gene3D" id="3.30.70.270">
    <property type="match status" value="1"/>
</dbReference>
<dbReference type="InterPro" id="IPR000700">
    <property type="entry name" value="PAS-assoc_C"/>
</dbReference>
<dbReference type="InterPro" id="IPR035965">
    <property type="entry name" value="PAS-like_dom_sf"/>
</dbReference>
<dbReference type="CDD" id="cd01949">
    <property type="entry name" value="GGDEF"/>
    <property type="match status" value="1"/>
</dbReference>
<feature type="domain" description="GGDEF" evidence="3">
    <location>
        <begin position="425"/>
        <end position="560"/>
    </location>
</feature>
<reference evidence="5" key="1">
    <citation type="submission" date="2018-05" db="EMBL/GenBank/DDBJ databases">
        <title>Genome Sequencing of selected type strains of the family Eggerthellaceae.</title>
        <authorList>
            <person name="Danylec N."/>
            <person name="Stoll D.A."/>
            <person name="Doetsch A."/>
            <person name="Huch M."/>
        </authorList>
    </citation>
    <scope>NUCLEOTIDE SEQUENCE [LARGE SCALE GENOMIC DNA]</scope>
    <source>
        <strain evidence="5">DSM 16106</strain>
    </source>
</reference>
<dbReference type="NCBIfam" id="TIGR00254">
    <property type="entry name" value="GGDEF"/>
    <property type="match status" value="1"/>
</dbReference>
<evidence type="ECO:0000259" key="2">
    <source>
        <dbReference type="PROSITE" id="PS50113"/>
    </source>
</evidence>
<organism evidence="4 5">
    <name type="scientific">Paraeggerthella hongkongensis</name>
    <dbReference type="NCBI Taxonomy" id="230658"/>
    <lineage>
        <taxon>Bacteria</taxon>
        <taxon>Bacillati</taxon>
        <taxon>Actinomycetota</taxon>
        <taxon>Coriobacteriia</taxon>
        <taxon>Eggerthellales</taxon>
        <taxon>Eggerthellaceae</taxon>
        <taxon>Paraeggerthella</taxon>
    </lineage>
</organism>
<accession>A0A3N0AY51</accession>
<dbReference type="SUPFAM" id="SSF55073">
    <property type="entry name" value="Nucleotide cyclase"/>
    <property type="match status" value="1"/>
</dbReference>
<proteinExistence type="predicted"/>
<dbReference type="InterPro" id="IPR052155">
    <property type="entry name" value="Biofilm_reg_signaling"/>
</dbReference>
<protein>
    <recommendedName>
        <fullName evidence="6">Diguanylate cyclase</fullName>
    </recommendedName>
</protein>
<dbReference type="PANTHER" id="PTHR44757:SF2">
    <property type="entry name" value="BIOFILM ARCHITECTURE MAINTENANCE PROTEIN MBAA"/>
    <property type="match status" value="1"/>
</dbReference>
<comment type="caution">
    <text evidence="4">The sequence shown here is derived from an EMBL/GenBank/DDBJ whole genome shotgun (WGS) entry which is preliminary data.</text>
</comment>
<dbReference type="InterPro" id="IPR043128">
    <property type="entry name" value="Rev_trsase/Diguanyl_cyclase"/>
</dbReference>
<gene>
    <name evidence="4" type="ORF">DMP08_11100</name>
</gene>
<dbReference type="InterPro" id="IPR013655">
    <property type="entry name" value="PAS_fold_3"/>
</dbReference>